<feature type="domain" description="Flagellin C-terminal" evidence="2">
    <location>
        <begin position="2547"/>
        <end position="2629"/>
    </location>
</feature>
<proteinExistence type="predicted"/>
<feature type="coiled-coil region" evidence="1">
    <location>
        <begin position="2550"/>
        <end position="2577"/>
    </location>
</feature>
<evidence type="ECO:0000259" key="2">
    <source>
        <dbReference type="Pfam" id="PF00700"/>
    </source>
</evidence>
<organism evidence="3">
    <name type="scientific">hydrothermal vent metagenome</name>
    <dbReference type="NCBI Taxonomy" id="652676"/>
    <lineage>
        <taxon>unclassified sequences</taxon>
        <taxon>metagenomes</taxon>
        <taxon>ecological metagenomes</taxon>
    </lineage>
</organism>
<gene>
    <name evidence="3" type="ORF">MNB_ARC-1_987</name>
</gene>
<keyword evidence="1" id="KW-0175">Coiled coil</keyword>
<keyword evidence="3" id="KW-0966">Cell projection</keyword>
<evidence type="ECO:0000256" key="1">
    <source>
        <dbReference type="SAM" id="Coils"/>
    </source>
</evidence>
<dbReference type="Pfam" id="PF00700">
    <property type="entry name" value="Flagellin_C"/>
    <property type="match status" value="1"/>
</dbReference>
<name>A0A3B1DU18_9ZZZZ</name>
<reference evidence="3" key="1">
    <citation type="submission" date="2018-10" db="EMBL/GenBank/DDBJ databases">
        <authorList>
            <person name="Aoki K."/>
        </authorList>
    </citation>
    <scope>NUCLEOTIDE SEQUENCE</scope>
</reference>
<keyword evidence="3" id="KW-0282">Flagellum</keyword>
<dbReference type="Gene3D" id="1.20.1330.10">
    <property type="entry name" value="f41 fragment of flagellin, N-terminal domain"/>
    <property type="match status" value="1"/>
</dbReference>
<dbReference type="InterPro" id="IPR046358">
    <property type="entry name" value="Flagellin_C"/>
</dbReference>
<sequence>MQGGGELDYNVKTFKYASVMSQDDIYSILDGNSLNINSNQLPLDKVLYHKRGEAFVNHIASIINNGWNGLDLGNDRLYAIKNVLPNGEFNIILLKNNPNSLKLDNGLTSFVYANNNSIDPSLKTIKVPIINSELEKHIQYRNIPLNLTPRFNAINTKEIEVILEGKANTHKVANSISNASFSLDSNIVRGALFVDSAKNININFVEQVELKNNNKLIFKESSNDDGSIANDIKLTFKGTIDTTITDIQSYISVIGLPRGLDVSYTIANKNNLILHLDNKAVNHKDPDDDTSLVFNFDKRLFTSSPVNVYKTSIDFINKANVTASDKFVEKQENDGSIRNNITLNISNDYIASGVQESDLPRLITPITNVPLGLNPSFVLIDKTTIEVTLEGSALNHASIDSVNNVKFDFVDSLFHSNVPVDPATTEVKFFDNIIITPNITTFNEDVSDIGLIATTITLDTTFGGGITQNIANNAVISPDLYKIENLPLNLNPRIVKKNSSTIEVSLIGNSISHDAIDDINNLKLTFDANIFSNKLNSMPLDFNIAYLQKAKLVPDTSFIEDELDNAKIGNNVTITIDNDSILSGIDNTNIAKFITMSPTINNLNPKYNILDDSHIEISLDGVALKHLSDVDDAKLNFKFDSGIFSNSNYFTDVPIDLDFINRATFSTKNNFKEKRINDGTILNEVFPNSVVLTITNPTEVSLKKEPTDLAFVNSFDVTSALNSNIIFNKIYNLDLKGVNSVAGVVDAIHRNGAGFYVGDGQIYAAIDPANANNIILYKTTSSDLEYAIANTNNTLQNNQTITSRRLDVVNYVAMQNRITPNNLPNNLTASYSPLNLSQVEVRLGGIANKHSNIDDVNNLNFIFDESIFDDGVSANSSNVKIDFIDNIYTTVISGFEESVANDGSISNYAIVSIPNSVINKNMPAGAFTLAGLPSGLSLDSFTRLNQHELRIDLVGRANNHNDINDAYVTLNFNDQTAFTPNGLPFSAKIPIDFKDAPQLKIVNSNIFKEENINDGSMTNIVTINVANSDKIIGDPNALIDALNLPHSLTASFELIDDYNIRMFLNGKSALNDDIDDIDNISLSFDGGLFESGIKPNGIQNISLDFIDTPKISIKGHFEENGSRHGIISQDKKVTITMIDDNFTTDKGDITNSITLENLPIGVSHNASILNPSQVEVGIYGNVASHADIDTINDIKINFVDDSIFSSSIIPQSASGVSLLFFNYTPTRATNIFQEGLSNNGHIDNEVTIENTLGLFNIVPDEDLNKYMSITNIPTYFTPSFRMIDYRHIGITLNGRASLHQSVNNIDLSLHFNDKALFQNSVISDDIVIPVEYVDSNSAVAIGEFKEISNSGKYEGTVLVTIDGDTFKINSPLTDTDVILSTLPAGVSSKVRYMTENILEITLQGLSLSHSVADDRLLDIKFANPNIFTSGSLPSPIKGIKLSNNDPITANVIGVFSERSDDVGFISSAITVELKTDTFDSGTSIAQNINISNLPIGLDPAYKLINTNQLEISLKGKALLDHTHDKEITIDFKPSLFTGKVPLLPIITTIDFLTKSQGSIIGSFKESALNNGTMISGASIRITNGLFSQGTSIPIVASNVPSGLSATYRYIDNKNIAVDLIGSAISHNISDSIQSLEFNIDKTAFVDATSLKLDNIPVSFIEAPDIVINGDFIENIRDNGEFLANLSIIVKDDEILNADLNKLIDVNGLPNGLSANFRRISANQIVMNLTGSALSHSSLDSTKINLDFKSGIFKSGRSGGASRDIGVTFRDTPRFSSKNYIFNESVDNPGMIENKITLALSGDTFLPNVDPTSFVGIKDLPLGLNPRFEINGNNLIVSLEGEARYHSEINSVNNISLSFKDGMFSKGVKAKEIVLGIDFVDTSSFAQSGSFVESIDDNGSITGKLTLTLNGDRLNNINPNNFISVKNLPPGLKPRFNIIDNATMVMELVGNANAHKNNNDISNMELSYKPELFESGIKATDTKNIKVDFNEPPSVSASNVFLESINNDGTIRNIVTLQAINDYFDDSKDPNKLIKVANLPQGLTPNFSLLNGKIIIMRLDGTSSNHAKQDNALIDLSFDKTLFKKELQAEGIGIGIVYDDLEPAKISTDGQFEEDIQNDGSIVTSVMMYIENDTIKPKHTLKKSFLIQDIYSIVQKNTGEQTINIGNESVKVDTNLQEEQMLEALANDINNNGEGTDGFYATIPIDTKSKRYLAILSDDDTINSVKIGQNGTNTNIGPYFNKGETGYKNQQITLGDKVNFLNIDRKLPLEYFFEKYITSLGVPSGLTPKYEKIKEDIIKVELIGNARDHLNEDDTQILFDFSKDMFKKELKPKTITTNVDYIDPKVFLKSNFKENIKNDGSVDGRLYITLYGNSFIDVNDYDKYINIKNLPAGLTPKITKESDSILTVTLEGYALNHKDIDDVSNMYVTFDDNIFTNDAPVSAEENIKIDFMDPYSTSLNAGGPGKYGGYLTFVSRDGKNLIISSAGADFGTDGNEYQTTLTLSDAIRKRLNTDQLYGAGILESPELIDSKESWGIGLTSVQGAQLVLDTINTAMENLNKIRANIDSITQRIKLANEQLAVKKMNIESVHANLTEIDFAEETQIFNKKSILAKAGDFTLSQSVNLQKNMILDLVKNSGNMYQ</sequence>
<keyword evidence="3" id="KW-0969">Cilium</keyword>
<accession>A0A3B1DU18</accession>
<protein>
    <submittedName>
        <fullName evidence="3">Flagellin</fullName>
    </submittedName>
</protein>
<evidence type="ECO:0000313" key="3">
    <source>
        <dbReference type="EMBL" id="VAY88092.1"/>
    </source>
</evidence>
<dbReference type="EMBL" id="UOYO01000045">
    <property type="protein sequence ID" value="VAY88092.1"/>
    <property type="molecule type" value="Genomic_DNA"/>
</dbReference>